<feature type="repeat" description="WD" evidence="3">
    <location>
        <begin position="1492"/>
        <end position="1533"/>
    </location>
</feature>
<evidence type="ECO:0000313" key="7">
    <source>
        <dbReference type="RefSeq" id="XP_058981646.1"/>
    </source>
</evidence>
<dbReference type="InterPro" id="IPR001680">
    <property type="entry name" value="WD40_rpt"/>
</dbReference>
<feature type="repeat" description="WD" evidence="3">
    <location>
        <begin position="973"/>
        <end position="1014"/>
    </location>
</feature>
<accession>A0ABM3V788</accession>
<dbReference type="PROSITE" id="PS50082">
    <property type="entry name" value="WD_REPEATS_2"/>
    <property type="match status" value="8"/>
</dbReference>
<dbReference type="InterPro" id="IPR036322">
    <property type="entry name" value="WD40_repeat_dom_sf"/>
</dbReference>
<dbReference type="PROSITE" id="PS00678">
    <property type="entry name" value="WD_REPEATS_1"/>
    <property type="match status" value="3"/>
</dbReference>
<dbReference type="SUPFAM" id="SSF52540">
    <property type="entry name" value="P-loop containing nucleoside triphosphate hydrolases"/>
    <property type="match status" value="1"/>
</dbReference>
<feature type="region of interest" description="Disordered" evidence="4">
    <location>
        <begin position="2039"/>
        <end position="2094"/>
    </location>
</feature>
<name>A0ABM3V788_MUSDO</name>
<dbReference type="CDD" id="cd00200">
    <property type="entry name" value="WD40"/>
    <property type="match status" value="2"/>
</dbReference>
<keyword evidence="6" id="KW-1185">Reference proteome</keyword>
<dbReference type="Proteomes" id="UP001652621">
    <property type="component" value="Unplaced"/>
</dbReference>
<dbReference type="PRINTS" id="PR00320">
    <property type="entry name" value="GPROTEINBRPT"/>
</dbReference>
<dbReference type="SUPFAM" id="SSF50978">
    <property type="entry name" value="WD40 repeat-like"/>
    <property type="match status" value="2"/>
</dbReference>
<dbReference type="Pfam" id="PF00400">
    <property type="entry name" value="WD40"/>
    <property type="match status" value="8"/>
</dbReference>
<feature type="repeat" description="WD" evidence="3">
    <location>
        <begin position="1449"/>
        <end position="1491"/>
    </location>
</feature>
<dbReference type="RefSeq" id="XP_058981646.1">
    <property type="nucleotide sequence ID" value="XM_059125663.1"/>
</dbReference>
<dbReference type="Gene3D" id="3.40.50.300">
    <property type="entry name" value="P-loop containing nucleotide triphosphate hydrolases"/>
    <property type="match status" value="1"/>
</dbReference>
<feature type="compositionally biased region" description="Polar residues" evidence="4">
    <location>
        <begin position="1236"/>
        <end position="1249"/>
    </location>
</feature>
<feature type="repeat" description="WD" evidence="3">
    <location>
        <begin position="1140"/>
        <end position="1181"/>
    </location>
</feature>
<dbReference type="InterPro" id="IPR052752">
    <property type="entry name" value="NACHT-WD_repeat"/>
</dbReference>
<protein>
    <submittedName>
        <fullName evidence="7">Protein qui-1</fullName>
    </submittedName>
</protein>
<feature type="compositionally biased region" description="Low complexity" evidence="4">
    <location>
        <begin position="1773"/>
        <end position="1799"/>
    </location>
</feature>
<dbReference type="InterPro" id="IPR019775">
    <property type="entry name" value="WD40_repeat_CS"/>
</dbReference>
<feature type="region of interest" description="Disordered" evidence="4">
    <location>
        <begin position="1683"/>
        <end position="1719"/>
    </location>
</feature>
<dbReference type="SMART" id="SM00320">
    <property type="entry name" value="WD40"/>
    <property type="match status" value="14"/>
</dbReference>
<evidence type="ECO:0000313" key="6">
    <source>
        <dbReference type="Proteomes" id="UP001652621"/>
    </source>
</evidence>
<evidence type="ECO:0000256" key="3">
    <source>
        <dbReference type="PROSITE-ProRule" id="PRU00221"/>
    </source>
</evidence>
<sequence>MAVPIDEGVLSALRGITSRNTRLPKPLLIKVYVSSLKQEFCQERRMLLELVGPELQSMYDDRQIEIEFVDMHFGTGSLDITQVEKDPYILEDYLHEIEVCHQNSKSVFFLALIGDSIGRMPLPIHLEKEIYDSIATDGTLTHTERQLFVKWYSMVASEDGTATSSTSDNQGSTSTSSAAFKGIQYQLKQDYRNIVLEKWHEEYVQLRDIIDKCLLRMLRNGAIGCGGAGAGNATTTSPLTAEMQQRLQTLRQTQMEQEVLKALELSNEKILAVYREWSSTQLTVKDAESAERLSKLKDQLTMNLSTDNYTTLVVPGNCCDTGIDPDIEEHETYLSKFKNKVFDKLRHLIEEHIANDPDVIKGRKKTVQEIFHEHATHLRILKEHEDAGAIVTSNVPERLKNNLMANFRNGSRHAPYFIYGGHGSGKSAIMTALYRDVKTWFQPNCRIHRVIRFASATPRSAYNLELLRVICQQISIIYNIPEGYLPKDASFDPLYINNWFQNLLRRIEDMNNDVLFLFIDDLHLLNPLDCDIVAALSWLPTSLPWNVQLIFSTTTPVEQLKFTPMQRDRFKSTEYLFDLSVEENRTVLKKQSLGDNNLSFCQYVEQQFDQLEKRYGRKGFGRLASYLTLSEFGLSETELLELLMPIEDPEAQIETEKGNFCFSSLKKIHKEMSFLLRDKIMSAKVLIHWRYPYCKELTRSRYLDANSIRSMHIAIANIFFPAENDDQDEEEDDDDDDSTERDGDSDRQSLASQTTIKDKDNSSAGRKSSAPHHNDDTSTFYNPMAADVSYSMRHVEESWHHLMRSDDLDKFKQIAVCNFDFLLAAVQTVSISYLRCLIEHVRCYLLDRDIELIYYTIRKSSDVLTRDPMQLGAQLIAWLRPISEHDENDTSLLSMTVRSATAWCDGYTVPLLVPLTGWLPAPLPSQIRTMTVSGTGPIRDICVAPTKQHLILATKSGDVQLWHIMSNSLDHIFKGHTAAVTCLLVAPQSDLLLTGSEDGTVIVWNVTSRELKTHIKANTSIVTSVAAGVNNTMVINGSEDSTIVISDISSGKLLHKITHHRAAVTGVKVVTTCDVLISSSHDKTICLWSLDDYTLLNSMQMTSPVLRIDISCDSVFLLAHCDDNSLYVRTLATGKELYTLKGHKSRIRTISIARDSQRAVVGCEDTRALIYDMHSGRLIRSMPPNPGPVTALYAMDNDDFLITVGGNKITFYSFRNEELYVHPYSHNQKRKRSLKRATQTQRSPSTTLPPITCFDVSRDSQLVAIASGRHVHIMQINTPEYQTTYDGHAAPITCLMFAPNGEYLATGSDDRMVHVWSLASGSIANTFKGHVAPICSVVVLMDSRRIMSSDRDGLIYVWMSVGGNLLQTIQGPYKFLAATNNMKFAVSTNGDNTLKIWSLTREDEKYSVSHSDEITCFTITADSLYIITGSRDMSLKVWQATGGKLAQVLVGHSDAVTCVAVSVTNKTQVTSGSKDTNLIIWDLHTGEEIHTLAGHLAPVIGVKVSADGSTAVSGSDDKTLIVWETKRGLALTSLQLHVPFPRFDISMDCSRILVQLVDSFNLPVICLHNTPAQYIKLPTYSAPARDVEDLRPQGPKRQMKRLLKKEVSLDTYTWQKKYGHLTASVMMAQVDERLKRRFSVSASMEEISKIAEMKTITSQTNLGPEQAALAQSQHFDQLEALWNKRSPPRRRHNAGLSRQTSLVEDRLESSDDDDYHDERTGMLSASYDQIHRLALPNSSMPTPPPSPTPARLRPVSMHAWITSSYKALNFHSNHNNNNNNNNHHNQKQQQQKLHTNNQNCSNNRTPPPSPHHRNHKTQNLATSQNSHLSTPKSPHHQQQQQHHVHHTATQTHYSMTSQNLNGRGKSHQQTPDLVQDIECNFQDTLAQDRRQRLRSFFRWRSLKSRLMATRQCQSLQPHTLNNLNVPKMVETQTQTAKPVSRNSSHSKLQNKVPTPIIIVENYDSRIVKRVHTQLVLHPRSTQATWGHMANEVNTHSTKIEYQNISNNNNNDVENLSNMNSSSIWSRKWHLWKSNRSTSHVAPMQEVQPDEESNTSSLLANDGGFCGSAARSRNKNKSSSSNTNTSSNSSNCITQ</sequence>
<evidence type="ECO:0000256" key="4">
    <source>
        <dbReference type="SAM" id="MobiDB-lite"/>
    </source>
</evidence>
<feature type="repeat" description="WD" evidence="3">
    <location>
        <begin position="1285"/>
        <end position="1326"/>
    </location>
</feature>
<dbReference type="Gene3D" id="2.130.10.10">
    <property type="entry name" value="YVTN repeat-like/Quinoprotein amine dehydrogenase"/>
    <property type="match status" value="4"/>
</dbReference>
<feature type="compositionally biased region" description="Low complexity" evidence="4">
    <location>
        <begin position="1836"/>
        <end position="1852"/>
    </location>
</feature>
<dbReference type="PROSITE" id="PS50294">
    <property type="entry name" value="WD_REPEATS_REGION"/>
    <property type="match status" value="5"/>
</dbReference>
<feature type="compositionally biased region" description="Polar residues" evidence="4">
    <location>
        <begin position="1853"/>
        <end position="1870"/>
    </location>
</feature>
<organism evidence="6 7">
    <name type="scientific">Musca domestica</name>
    <name type="common">House fly</name>
    <dbReference type="NCBI Taxonomy" id="7370"/>
    <lineage>
        <taxon>Eukaryota</taxon>
        <taxon>Metazoa</taxon>
        <taxon>Ecdysozoa</taxon>
        <taxon>Arthropoda</taxon>
        <taxon>Hexapoda</taxon>
        <taxon>Insecta</taxon>
        <taxon>Pterygota</taxon>
        <taxon>Neoptera</taxon>
        <taxon>Endopterygota</taxon>
        <taxon>Diptera</taxon>
        <taxon>Brachycera</taxon>
        <taxon>Muscomorpha</taxon>
        <taxon>Muscoidea</taxon>
        <taxon>Muscidae</taxon>
        <taxon>Musca</taxon>
    </lineage>
</organism>
<dbReference type="PANTHER" id="PTHR19871">
    <property type="entry name" value="BETA TRANSDUCIN-RELATED PROTEIN"/>
    <property type="match status" value="1"/>
</dbReference>
<dbReference type="InterPro" id="IPR015943">
    <property type="entry name" value="WD40/YVTN_repeat-like_dom_sf"/>
</dbReference>
<dbReference type="InterPro" id="IPR020472">
    <property type="entry name" value="WD40_PAC1"/>
</dbReference>
<feature type="region of interest" description="Disordered" evidence="4">
    <location>
        <begin position="722"/>
        <end position="780"/>
    </location>
</feature>
<feature type="repeat" description="WD" evidence="3">
    <location>
        <begin position="1327"/>
        <end position="1358"/>
    </location>
</feature>
<feature type="region of interest" description="Disordered" evidence="4">
    <location>
        <begin position="1230"/>
        <end position="1250"/>
    </location>
</feature>
<feature type="compositionally biased region" description="Acidic residues" evidence="4">
    <location>
        <begin position="723"/>
        <end position="739"/>
    </location>
</feature>
<feature type="region of interest" description="Disordered" evidence="4">
    <location>
        <begin position="1769"/>
        <end position="1870"/>
    </location>
</feature>
<keyword evidence="2" id="KW-0677">Repeat</keyword>
<dbReference type="GeneID" id="101890010"/>
<feature type="domain" description="NWD1/2-like winged helix-turn-helix" evidence="5">
    <location>
        <begin position="587"/>
        <end position="705"/>
    </location>
</feature>
<feature type="repeat" description="WD" evidence="3">
    <location>
        <begin position="1407"/>
        <end position="1448"/>
    </location>
</feature>
<dbReference type="InterPro" id="IPR027417">
    <property type="entry name" value="P-loop_NTPase"/>
</dbReference>
<evidence type="ECO:0000256" key="1">
    <source>
        <dbReference type="ARBA" id="ARBA00022574"/>
    </source>
</evidence>
<feature type="repeat" description="WD" evidence="3">
    <location>
        <begin position="1057"/>
        <end position="1098"/>
    </location>
</feature>
<evidence type="ECO:0000259" key="5">
    <source>
        <dbReference type="Pfam" id="PF25469"/>
    </source>
</evidence>
<reference evidence="7" key="1">
    <citation type="submission" date="2025-08" db="UniProtKB">
        <authorList>
            <consortium name="RefSeq"/>
        </authorList>
    </citation>
    <scope>IDENTIFICATION</scope>
    <source>
        <strain evidence="7">Aabys</strain>
        <tissue evidence="7">Whole body</tissue>
    </source>
</reference>
<dbReference type="PANTHER" id="PTHR19871:SF28">
    <property type="entry name" value="AAA+ ATPASE DOMAIN-CONTAINING PROTEIN"/>
    <property type="match status" value="1"/>
</dbReference>
<keyword evidence="1 3" id="KW-0853">WD repeat</keyword>
<dbReference type="InterPro" id="IPR057588">
    <property type="entry name" value="NWD1/2-like_WH"/>
</dbReference>
<gene>
    <name evidence="7" type="primary">LOC101890010</name>
</gene>
<dbReference type="Pfam" id="PF25469">
    <property type="entry name" value="WHD_NWD1"/>
    <property type="match status" value="1"/>
</dbReference>
<proteinExistence type="predicted"/>
<feature type="compositionally biased region" description="Polar residues" evidence="4">
    <location>
        <begin position="1817"/>
        <end position="1832"/>
    </location>
</feature>
<feature type="compositionally biased region" description="Low complexity" evidence="4">
    <location>
        <begin position="2076"/>
        <end position="2094"/>
    </location>
</feature>
<evidence type="ECO:0000256" key="2">
    <source>
        <dbReference type="ARBA" id="ARBA00022737"/>
    </source>
</evidence>